<evidence type="ECO:0000256" key="1">
    <source>
        <dbReference type="SAM" id="MobiDB-lite"/>
    </source>
</evidence>
<dbReference type="SUPFAM" id="SSF103657">
    <property type="entry name" value="BAR/IMD domain-like"/>
    <property type="match status" value="1"/>
</dbReference>
<dbReference type="PANTHER" id="PTHR10555">
    <property type="entry name" value="SORTING NEXIN"/>
    <property type="match status" value="1"/>
</dbReference>
<dbReference type="SMART" id="SM00312">
    <property type="entry name" value="PX"/>
    <property type="match status" value="1"/>
</dbReference>
<sequence length="594" mass="68089">MTHQPDQNFLDMVLNRDDSDVSESETSGSSKSGSTSNSDSNNDGTSNSEEIVQSNITTVDVEQEKTVVVDQQTSQISTKKTKDPQNSNEKPKFENESRESSESKTDSSSEENVNEKNTKKEEKKENENENKKEKVVEIPLSDNSETTKTSESSNNENKNKKESGSGSESGSESESESEKEKEKEKENEKEKDKNTKKKKKTKETIESITLIENKDSDLKIFVGSPETIGSGMKKHTVYQVTTGVNDNQEEKENKKEKKKKKKSKGKGVKRRYKDFLWLKNNLILKYPGVVVPAMPGKKMTSKFSKQFIEMRRSKLEMFLNRISSHPILSQAQIFNDFLEKNVTNIYNTKVIKKIPKDTVPPLNEKYELFKEKEGDQDYIKETMKRWETLGPILKEIQTESLKFRQTKELYANALGTFGEKIDLLRAVETKIQFQDAYTFFAKKLADIEKMSNEELKTGQIPFEESIDDYISLCDSVKTTENTVTKANSTLKSGQNRESKSKIKHEKAKTTGNKKLKQIKKEYDTCVENAKTLQQQYSKIVAVFANELRILQQRKERDIQQFLLKFSKAQLKLSKQIQQAWGEIIETIKSIDEEL</sequence>
<protein>
    <submittedName>
        <fullName evidence="3">Sorting nexin</fullName>
    </submittedName>
</protein>
<dbReference type="EMBL" id="JAOAOG010000266">
    <property type="protein sequence ID" value="KAJ6234841.1"/>
    <property type="molecule type" value="Genomic_DNA"/>
</dbReference>
<keyword evidence="4" id="KW-1185">Reference proteome</keyword>
<comment type="caution">
    <text evidence="3">The sequence shown here is derived from an EMBL/GenBank/DDBJ whole genome shotgun (WGS) entry which is preliminary data.</text>
</comment>
<reference evidence="3" key="1">
    <citation type="submission" date="2022-08" db="EMBL/GenBank/DDBJ databases">
        <title>Novel sulfate-reducing endosymbionts in the free-living metamonad Anaeramoeba.</title>
        <authorList>
            <person name="Jerlstrom-Hultqvist J."/>
            <person name="Cepicka I."/>
            <person name="Gallot-Lavallee L."/>
            <person name="Salas-Leiva D."/>
            <person name="Curtis B.A."/>
            <person name="Zahonova K."/>
            <person name="Pipaliya S."/>
            <person name="Dacks J."/>
            <person name="Roger A.J."/>
        </authorList>
    </citation>
    <scope>NUCLEOTIDE SEQUENCE</scope>
    <source>
        <strain evidence="3">Schooner1</strain>
    </source>
</reference>
<dbReference type="InterPro" id="IPR027267">
    <property type="entry name" value="AH/BAR_dom_sf"/>
</dbReference>
<dbReference type="PANTHER" id="PTHR10555:SF170">
    <property type="entry name" value="FI18122P1"/>
    <property type="match status" value="1"/>
</dbReference>
<feature type="compositionally biased region" description="Polar residues" evidence="1">
    <location>
        <begin position="69"/>
        <end position="88"/>
    </location>
</feature>
<proteinExistence type="predicted"/>
<gene>
    <name evidence="3" type="ORF">M0813_28818</name>
</gene>
<feature type="region of interest" description="Disordered" evidence="1">
    <location>
        <begin position="244"/>
        <end position="267"/>
    </location>
</feature>
<name>A0ABQ8XQM6_9EUKA</name>
<feature type="compositionally biased region" description="Low complexity" evidence="1">
    <location>
        <begin position="24"/>
        <end position="50"/>
    </location>
</feature>
<dbReference type="Pfam" id="PF09325">
    <property type="entry name" value="Vps5"/>
    <property type="match status" value="1"/>
</dbReference>
<evidence type="ECO:0000259" key="2">
    <source>
        <dbReference type="PROSITE" id="PS50195"/>
    </source>
</evidence>
<feature type="compositionally biased region" description="Basic and acidic residues" evidence="1">
    <location>
        <begin position="176"/>
        <end position="193"/>
    </location>
</feature>
<dbReference type="Gene3D" id="1.20.1270.60">
    <property type="entry name" value="Arfaptin homology (AH) domain/BAR domain"/>
    <property type="match status" value="1"/>
</dbReference>
<dbReference type="Proteomes" id="UP001150062">
    <property type="component" value="Unassembled WGS sequence"/>
</dbReference>
<dbReference type="PROSITE" id="PS50195">
    <property type="entry name" value="PX"/>
    <property type="match status" value="1"/>
</dbReference>
<dbReference type="InterPro" id="IPR015404">
    <property type="entry name" value="Vps5_C"/>
</dbReference>
<feature type="region of interest" description="Disordered" evidence="1">
    <location>
        <begin position="1"/>
        <end position="204"/>
    </location>
</feature>
<dbReference type="InterPro" id="IPR036871">
    <property type="entry name" value="PX_dom_sf"/>
</dbReference>
<evidence type="ECO:0000313" key="3">
    <source>
        <dbReference type="EMBL" id="KAJ6234841.1"/>
    </source>
</evidence>
<feature type="compositionally biased region" description="Basic and acidic residues" evidence="1">
    <location>
        <begin position="89"/>
        <end position="136"/>
    </location>
</feature>
<accession>A0ABQ8XQM6</accession>
<organism evidence="3 4">
    <name type="scientific">Anaeramoeba flamelloides</name>
    <dbReference type="NCBI Taxonomy" id="1746091"/>
    <lineage>
        <taxon>Eukaryota</taxon>
        <taxon>Metamonada</taxon>
        <taxon>Anaeramoebidae</taxon>
        <taxon>Anaeramoeba</taxon>
    </lineage>
</organism>
<feature type="domain" description="PX" evidence="2">
    <location>
        <begin position="216"/>
        <end position="344"/>
    </location>
</feature>
<feature type="compositionally biased region" description="Basic residues" evidence="1">
    <location>
        <begin position="256"/>
        <end position="267"/>
    </location>
</feature>
<dbReference type="InterPro" id="IPR001683">
    <property type="entry name" value="PX_dom"/>
</dbReference>
<feature type="compositionally biased region" description="Low complexity" evidence="1">
    <location>
        <begin position="141"/>
        <end position="156"/>
    </location>
</feature>
<feature type="compositionally biased region" description="Polar residues" evidence="1">
    <location>
        <begin position="51"/>
        <end position="60"/>
    </location>
</feature>
<dbReference type="SUPFAM" id="SSF64268">
    <property type="entry name" value="PX domain"/>
    <property type="match status" value="1"/>
</dbReference>
<dbReference type="Pfam" id="PF00787">
    <property type="entry name" value="PX"/>
    <property type="match status" value="1"/>
</dbReference>
<dbReference type="Gene3D" id="3.30.1520.10">
    <property type="entry name" value="Phox-like domain"/>
    <property type="match status" value="1"/>
</dbReference>
<evidence type="ECO:0000313" key="4">
    <source>
        <dbReference type="Proteomes" id="UP001150062"/>
    </source>
</evidence>